<evidence type="ECO:0000256" key="1">
    <source>
        <dbReference type="ARBA" id="ARBA00004481"/>
    </source>
</evidence>
<comment type="subcellular location">
    <subcellularLocation>
        <location evidence="2">Cytoplasm</location>
    </subcellularLocation>
    <subcellularLocation>
        <location evidence="1">Endosome membrane</location>
        <topology evidence="1">Peripheral membrane protein</topology>
    </subcellularLocation>
</comment>
<evidence type="ECO:0000313" key="13">
    <source>
        <dbReference type="Proteomes" id="UP000002258"/>
    </source>
</evidence>
<organism evidence="12 13">
    <name type="scientific">Scheffersomyces stipitis (strain ATCC 58785 / CBS 6054 / NBRC 10063 / NRRL Y-11545)</name>
    <name type="common">Yeast</name>
    <name type="synonym">Pichia stipitis</name>
    <dbReference type="NCBI Taxonomy" id="322104"/>
    <lineage>
        <taxon>Eukaryota</taxon>
        <taxon>Fungi</taxon>
        <taxon>Dikarya</taxon>
        <taxon>Ascomycota</taxon>
        <taxon>Saccharomycotina</taxon>
        <taxon>Pichiomycetes</taxon>
        <taxon>Debaryomycetaceae</taxon>
        <taxon>Scheffersomyces</taxon>
    </lineage>
</organism>
<feature type="compositionally biased region" description="Low complexity" evidence="9">
    <location>
        <begin position="339"/>
        <end position="355"/>
    </location>
</feature>
<dbReference type="InParanoid" id="A3GHR7"/>
<feature type="compositionally biased region" description="Polar residues" evidence="9">
    <location>
        <begin position="247"/>
        <end position="258"/>
    </location>
</feature>
<evidence type="ECO:0000256" key="5">
    <source>
        <dbReference type="ARBA" id="ARBA00022490"/>
    </source>
</evidence>
<feature type="domain" description="Vta1 C-terminal" evidence="11">
    <location>
        <begin position="374"/>
        <end position="409"/>
    </location>
</feature>
<dbReference type="HOGENOM" id="CLU_679712_0_0_1"/>
<dbReference type="EMBL" id="AAVQ01000002">
    <property type="protein sequence ID" value="EAZ63100.2"/>
    <property type="molecule type" value="Genomic_DNA"/>
</dbReference>
<dbReference type="Gene3D" id="1.20.5.420">
    <property type="entry name" value="Immunoglobulin FC, subunit C"/>
    <property type="match status" value="1"/>
</dbReference>
<dbReference type="GO" id="GO:0032511">
    <property type="term" value="P:late endosome to vacuole transport via multivesicular body sorting pathway"/>
    <property type="evidence" value="ECO:0007669"/>
    <property type="project" value="InterPro"/>
</dbReference>
<dbReference type="AlphaFoldDB" id="A3GHR7"/>
<dbReference type="GeneID" id="4851816"/>
<evidence type="ECO:0000256" key="8">
    <source>
        <dbReference type="ARBA" id="ARBA00023136"/>
    </source>
</evidence>
<evidence type="ECO:0000313" key="12">
    <source>
        <dbReference type="EMBL" id="EAZ63100.2"/>
    </source>
</evidence>
<dbReference type="InterPro" id="IPR044538">
    <property type="entry name" value="Vta1-like"/>
</dbReference>
<dbReference type="OMA" id="YCKIYVL"/>
<proteinExistence type="inferred from homology"/>
<name>A3GHR7_PICST</name>
<keyword evidence="5" id="KW-0963">Cytoplasm</keyword>
<evidence type="ECO:0000256" key="7">
    <source>
        <dbReference type="ARBA" id="ARBA00022927"/>
    </source>
</evidence>
<protein>
    <recommendedName>
        <fullName evidence="14">DUF605-domain-containing protein</fullName>
    </recommendedName>
</protein>
<evidence type="ECO:0000256" key="6">
    <source>
        <dbReference type="ARBA" id="ARBA00022753"/>
    </source>
</evidence>
<sequence>MSSQITVDSVPEALKADKSVSPFIARSVELESVNPVVSYYCKFYVLEYILSNKLHTKSEEIQTFTIALLDTTEAIKKSTEDESVHKVLNDRSLSLSMVLSFSYKLFNSCLESLSNFTRSTNKPALVGKFRATLNFLSLLSIFTSNDDSTVDWNKLTGGKASDAKSFEALNKEKIKVLKYQLSKIIKDEIEYKDEPTDLELEEELNKDAPTELVDLSGLDDVSAKKEDEGQELDTFKLPGAPSFLPDVSTSTNEANGFPSTPLFLDDDDIADAKDVKATGGDADVSLPGVPHFPPEDSDSNNEVKLPGAPKYLPDDDITHINKSSSIQVFPPDPEKKRTSSVSSSRKPSTTHSSAQAHHHHITKENIAAIVDTSESISKVQKHAKFAISALNYDDIDTAEKELLQGLELIRLLKAQGGIQEDY</sequence>
<evidence type="ECO:0000256" key="9">
    <source>
        <dbReference type="SAM" id="MobiDB-lite"/>
    </source>
</evidence>
<feature type="region of interest" description="Disordered" evidence="9">
    <location>
        <begin position="278"/>
        <end position="361"/>
    </location>
</feature>
<reference evidence="12 13" key="1">
    <citation type="journal article" date="2007" name="Nat. Biotechnol.">
        <title>Genome sequence of the lignocellulose-bioconverting and xylose-fermenting yeast Pichia stipitis.</title>
        <authorList>
            <person name="Jeffries T.W."/>
            <person name="Grigoriev I.V."/>
            <person name="Grimwood J."/>
            <person name="Laplaza J.M."/>
            <person name="Aerts A."/>
            <person name="Salamov A."/>
            <person name="Schmutz J."/>
            <person name="Lindquist E."/>
            <person name="Dehal P."/>
            <person name="Shapiro H."/>
            <person name="Jin Y.S."/>
            <person name="Passoth V."/>
            <person name="Richardson P.M."/>
        </authorList>
    </citation>
    <scope>NUCLEOTIDE SEQUENCE [LARGE SCALE GENOMIC DNA]</scope>
    <source>
        <strain evidence="13">ATCC 58785 / CBS 6054 / NBRC 10063 / NRRL Y-11545</strain>
    </source>
</reference>
<keyword evidence="4" id="KW-0813">Transport</keyword>
<evidence type="ECO:0000259" key="11">
    <source>
        <dbReference type="Pfam" id="PF18097"/>
    </source>
</evidence>
<evidence type="ECO:0008006" key="14">
    <source>
        <dbReference type="Google" id="ProtNLM"/>
    </source>
</evidence>
<dbReference type="PANTHER" id="PTHR46009:SF1">
    <property type="entry name" value="VACUOLAR PROTEIN SORTING-ASSOCIATED PROTEIN VTA1 HOMOLOG"/>
    <property type="match status" value="1"/>
</dbReference>
<evidence type="ECO:0000256" key="2">
    <source>
        <dbReference type="ARBA" id="ARBA00004496"/>
    </source>
</evidence>
<dbReference type="GO" id="GO:0005771">
    <property type="term" value="C:multivesicular body"/>
    <property type="evidence" value="ECO:0007669"/>
    <property type="project" value="TreeGrafter"/>
</dbReference>
<evidence type="ECO:0000256" key="4">
    <source>
        <dbReference type="ARBA" id="ARBA00022448"/>
    </source>
</evidence>
<dbReference type="GO" id="GO:0015031">
    <property type="term" value="P:protein transport"/>
    <property type="evidence" value="ECO:0007669"/>
    <property type="project" value="UniProtKB-KW"/>
</dbReference>
<dbReference type="InterPro" id="IPR039431">
    <property type="entry name" value="Vta1/CALS_N"/>
</dbReference>
<accession>A3GHR7</accession>
<keyword evidence="13" id="KW-1185">Reference proteome</keyword>
<feature type="region of interest" description="Disordered" evidence="9">
    <location>
        <begin position="233"/>
        <end position="265"/>
    </location>
</feature>
<dbReference type="InterPro" id="IPR023175">
    <property type="entry name" value="Vta1/CALS_N_sf"/>
</dbReference>
<dbReference type="eggNOG" id="KOG0917">
    <property type="taxonomic scope" value="Eukaryota"/>
</dbReference>
<dbReference type="FunCoup" id="A3GHR7">
    <property type="interactions" value="459"/>
</dbReference>
<dbReference type="PANTHER" id="PTHR46009">
    <property type="entry name" value="VACUOLAR PROTEIN SORTING-ASSOCIATED PROTEIN VTA1 HOMOLOG"/>
    <property type="match status" value="1"/>
</dbReference>
<gene>
    <name evidence="12" type="ORF">PICST_39586</name>
</gene>
<dbReference type="RefSeq" id="XP_001387123.2">
    <property type="nucleotide sequence ID" value="XM_001387086.1"/>
</dbReference>
<feature type="domain" description="Vta1/callose synthase N-terminal" evidence="10">
    <location>
        <begin position="19"/>
        <end position="188"/>
    </location>
</feature>
<keyword evidence="8" id="KW-0472">Membrane</keyword>
<dbReference type="InterPro" id="IPR041212">
    <property type="entry name" value="Vta1_C"/>
</dbReference>
<keyword evidence="6" id="KW-0967">Endosome</keyword>
<keyword evidence="7" id="KW-0653">Protein transport</keyword>
<dbReference type="Proteomes" id="UP000002258">
    <property type="component" value="Chromosome 1"/>
</dbReference>
<dbReference type="Gene3D" id="1.25.40.270">
    <property type="entry name" value="Vacuolar protein sorting-associated protein vta1"/>
    <property type="match status" value="1"/>
</dbReference>
<evidence type="ECO:0000259" key="10">
    <source>
        <dbReference type="Pfam" id="PF04652"/>
    </source>
</evidence>
<dbReference type="GO" id="GO:0010008">
    <property type="term" value="C:endosome membrane"/>
    <property type="evidence" value="ECO:0007669"/>
    <property type="project" value="UniProtKB-SubCell"/>
</dbReference>
<dbReference type="OrthoDB" id="391137at2759"/>
<dbReference type="STRING" id="322104.A3GHR7"/>
<comment type="similarity">
    <text evidence="3">Belongs to the VTA1 family.</text>
</comment>
<comment type="caution">
    <text evidence="12">The sequence shown here is derived from an EMBL/GenBank/DDBJ whole genome shotgun (WGS) entry which is preliminary data.</text>
</comment>
<dbReference type="Pfam" id="PF18097">
    <property type="entry name" value="Vta1_C"/>
    <property type="match status" value="1"/>
</dbReference>
<dbReference type="KEGG" id="pic:PICST_39586"/>
<evidence type="ECO:0000256" key="3">
    <source>
        <dbReference type="ARBA" id="ARBA00007895"/>
    </source>
</evidence>
<dbReference type="Pfam" id="PF04652">
    <property type="entry name" value="Vta1"/>
    <property type="match status" value="1"/>
</dbReference>